<evidence type="ECO:0000313" key="2">
    <source>
        <dbReference type="EMBL" id="KZP07314.1"/>
    </source>
</evidence>
<name>A0A167XKH7_9AGAM</name>
<dbReference type="Proteomes" id="UP000076532">
    <property type="component" value="Unassembled WGS sequence"/>
</dbReference>
<keyword evidence="3" id="KW-1185">Reference proteome</keyword>
<protein>
    <submittedName>
        <fullName evidence="2">Uncharacterized protein</fullName>
    </submittedName>
</protein>
<feature type="region of interest" description="Disordered" evidence="1">
    <location>
        <begin position="54"/>
        <end position="79"/>
    </location>
</feature>
<gene>
    <name evidence="2" type="ORF">FIBSPDRAFT_875642</name>
</gene>
<sequence length="79" mass="8425">MLCSLLRSLVLNAPISSPVHSLLHPFTSSVRFGVSSALPIWTIRAHTWVSANHSTKARTGPMGVPQALRGDPPQADLGL</sequence>
<evidence type="ECO:0000313" key="3">
    <source>
        <dbReference type="Proteomes" id="UP000076532"/>
    </source>
</evidence>
<evidence type="ECO:0000256" key="1">
    <source>
        <dbReference type="SAM" id="MobiDB-lite"/>
    </source>
</evidence>
<proteinExistence type="predicted"/>
<organism evidence="2 3">
    <name type="scientific">Athelia psychrophila</name>
    <dbReference type="NCBI Taxonomy" id="1759441"/>
    <lineage>
        <taxon>Eukaryota</taxon>
        <taxon>Fungi</taxon>
        <taxon>Dikarya</taxon>
        <taxon>Basidiomycota</taxon>
        <taxon>Agaricomycotina</taxon>
        <taxon>Agaricomycetes</taxon>
        <taxon>Agaricomycetidae</taxon>
        <taxon>Atheliales</taxon>
        <taxon>Atheliaceae</taxon>
        <taxon>Athelia</taxon>
    </lineage>
</organism>
<dbReference type="AlphaFoldDB" id="A0A167XKH7"/>
<dbReference type="EMBL" id="KV417755">
    <property type="protein sequence ID" value="KZP07314.1"/>
    <property type="molecule type" value="Genomic_DNA"/>
</dbReference>
<accession>A0A167XKH7</accession>
<reference evidence="2 3" key="1">
    <citation type="journal article" date="2016" name="Mol. Biol. Evol.">
        <title>Comparative Genomics of Early-Diverging Mushroom-Forming Fungi Provides Insights into the Origins of Lignocellulose Decay Capabilities.</title>
        <authorList>
            <person name="Nagy L.G."/>
            <person name="Riley R."/>
            <person name="Tritt A."/>
            <person name="Adam C."/>
            <person name="Daum C."/>
            <person name="Floudas D."/>
            <person name="Sun H."/>
            <person name="Yadav J.S."/>
            <person name="Pangilinan J."/>
            <person name="Larsson K.H."/>
            <person name="Matsuura K."/>
            <person name="Barry K."/>
            <person name="Labutti K."/>
            <person name="Kuo R."/>
            <person name="Ohm R.A."/>
            <person name="Bhattacharya S.S."/>
            <person name="Shirouzu T."/>
            <person name="Yoshinaga Y."/>
            <person name="Martin F.M."/>
            <person name="Grigoriev I.V."/>
            <person name="Hibbett D.S."/>
        </authorList>
    </citation>
    <scope>NUCLEOTIDE SEQUENCE [LARGE SCALE GENOMIC DNA]</scope>
    <source>
        <strain evidence="2 3">CBS 109695</strain>
    </source>
</reference>